<evidence type="ECO:0000256" key="2">
    <source>
        <dbReference type="ARBA" id="ARBA00022723"/>
    </source>
</evidence>
<sequence>MQIILKYSPFRCIKDFFYQFDRIKGESGTLVIIYNMKLLDNGSAELDITTDARDILLAASSDKDDLMEPHADIELPPEKRSLRAYVSILYADPRMKVHIQCRKVQTKRLLDTLYAVKRYNFASKTFRTRAERDLAKAKNDVKVG</sequence>
<keyword evidence="3" id="KW-0175">Coiled coil</keyword>
<dbReference type="PANTHER" id="PTHR23337">
    <property type="entry name" value="ZINC FINGER CW-TYPE COILED-COIL DOMAIN PROTEIN 1"/>
    <property type="match status" value="1"/>
</dbReference>
<comment type="subcellular location">
    <subcellularLocation>
        <location evidence="1">Nucleus</location>
    </subcellularLocation>
</comment>
<organism evidence="5">
    <name type="scientific">Mesocestoides corti</name>
    <name type="common">Flatworm</name>
    <dbReference type="NCBI Taxonomy" id="53468"/>
    <lineage>
        <taxon>Eukaryota</taxon>
        <taxon>Metazoa</taxon>
        <taxon>Spiralia</taxon>
        <taxon>Lophotrochozoa</taxon>
        <taxon>Platyhelminthes</taxon>
        <taxon>Cestoda</taxon>
        <taxon>Eucestoda</taxon>
        <taxon>Cyclophyllidea</taxon>
        <taxon>Mesocestoididae</taxon>
        <taxon>Mesocestoides</taxon>
    </lineage>
</organism>
<dbReference type="AlphaFoldDB" id="A0A5K3FXE2"/>
<reference evidence="5" key="1">
    <citation type="submission" date="2019-11" db="UniProtKB">
        <authorList>
            <consortium name="WormBaseParasite"/>
        </authorList>
    </citation>
    <scope>IDENTIFICATION</scope>
</reference>
<evidence type="ECO:0000313" key="5">
    <source>
        <dbReference type="WBParaSite" id="MCU_012837-RA"/>
    </source>
</evidence>
<evidence type="ECO:0000256" key="4">
    <source>
        <dbReference type="ARBA" id="ARBA00023242"/>
    </source>
</evidence>
<dbReference type="WBParaSite" id="MCU_012837-RA">
    <property type="protein sequence ID" value="MCU_012837-RA"/>
    <property type="gene ID" value="MCU_012837"/>
</dbReference>
<name>A0A5K3FXE2_MESCO</name>
<dbReference type="GO" id="GO:0005634">
    <property type="term" value="C:nucleus"/>
    <property type="evidence" value="ECO:0007669"/>
    <property type="project" value="UniProtKB-SubCell"/>
</dbReference>
<accession>A0A5K3FXE2</accession>
<dbReference type="PANTHER" id="PTHR23337:SF3">
    <property type="entry name" value="MORC FAMILY CW-TYPE ZINC FINGER 2"/>
    <property type="match status" value="1"/>
</dbReference>
<dbReference type="GO" id="GO:0046872">
    <property type="term" value="F:metal ion binding"/>
    <property type="evidence" value="ECO:0007669"/>
    <property type="project" value="UniProtKB-KW"/>
</dbReference>
<protein>
    <submittedName>
        <fullName evidence="5">Arp2/3 complex 34 kDa subunit</fullName>
    </submittedName>
</protein>
<evidence type="ECO:0000256" key="3">
    <source>
        <dbReference type="ARBA" id="ARBA00023054"/>
    </source>
</evidence>
<keyword evidence="2" id="KW-0479">Metal-binding</keyword>
<keyword evidence="4" id="KW-0539">Nucleus</keyword>
<proteinExistence type="predicted"/>
<evidence type="ECO:0000256" key="1">
    <source>
        <dbReference type="ARBA" id="ARBA00004123"/>
    </source>
</evidence>